<evidence type="ECO:0000313" key="2">
    <source>
        <dbReference type="EMBL" id="GAA4203899.1"/>
    </source>
</evidence>
<proteinExistence type="predicted"/>
<feature type="coiled-coil region" evidence="1">
    <location>
        <begin position="189"/>
        <end position="216"/>
    </location>
</feature>
<evidence type="ECO:0000313" key="3">
    <source>
        <dbReference type="Proteomes" id="UP001501772"/>
    </source>
</evidence>
<gene>
    <name evidence="2" type="ORF">GCM10022289_20890</name>
</gene>
<dbReference type="Proteomes" id="UP001501772">
    <property type="component" value="Unassembled WGS sequence"/>
</dbReference>
<accession>A0ABP8BD54</accession>
<dbReference type="EMBL" id="BAABBY010000005">
    <property type="protein sequence ID" value="GAA4203899.1"/>
    <property type="molecule type" value="Genomic_DNA"/>
</dbReference>
<dbReference type="Gene3D" id="3.40.50.300">
    <property type="entry name" value="P-loop containing nucleotide triphosphate hydrolases"/>
    <property type="match status" value="1"/>
</dbReference>
<sequence>MKLMLIINRLFVYSESEKKYFDAEFSEGLNIISGRNTSGKSTLFLAINYTFGINDFNTQLKAILNFKPVFRLDCTMKIGATTQSLILIREDDTLLVEQGDLPVKRFNGINANHSAEHVKLKEYFHTLFDFHLDLETQNEYKAAPIEVIFLPYFISQKVGWVYMRKSFSSLDFFRNFKNDYLDYYLGIENNTEREKRKKIELQLKAISEEIRFLERAETTNEDFQISKLSDEEYSKHSTDYIQVYSEQLMELTALENEYVLKCNELGFLIERLSVLRKVSRNHKLQDPEIGDCPVCKQSLPHPVSATYKHLQEENDTNTEIARYRAKIKDVQGLINSLNKKIKEKKQIIEDAYRIVSRYTNTEHSFESWLNNKANLKLSENVSKNIGDLVLQQNRLKEELKNYKTAEEVEQIRKQKNYEFEKIFVQYRTDLETVDELDENRFTKLYDITAFPSDGVELHKTIMAYHFAFNKLIKSTENIHRLPFMLDAIFKEDIEAYNKTVILKFIAKNKPDDTQTILSIAEKSDHEKVVNEYNATYFNNQGKVILIGGGVNVKSFLTDYKGQEDRYLKETLGYILNN</sequence>
<organism evidence="2 3">
    <name type="scientific">Pedobacter jeongneungensis</name>
    <dbReference type="NCBI Taxonomy" id="947309"/>
    <lineage>
        <taxon>Bacteria</taxon>
        <taxon>Pseudomonadati</taxon>
        <taxon>Bacteroidota</taxon>
        <taxon>Sphingobacteriia</taxon>
        <taxon>Sphingobacteriales</taxon>
        <taxon>Sphingobacteriaceae</taxon>
        <taxon>Pedobacter</taxon>
    </lineage>
</organism>
<dbReference type="InterPro" id="IPR027417">
    <property type="entry name" value="P-loop_NTPase"/>
</dbReference>
<evidence type="ECO:0008006" key="4">
    <source>
        <dbReference type="Google" id="ProtNLM"/>
    </source>
</evidence>
<dbReference type="Gene3D" id="1.20.58.60">
    <property type="match status" value="1"/>
</dbReference>
<evidence type="ECO:0000256" key="1">
    <source>
        <dbReference type="SAM" id="Coils"/>
    </source>
</evidence>
<name>A0ABP8BD54_9SPHI</name>
<comment type="caution">
    <text evidence="2">The sequence shown here is derived from an EMBL/GenBank/DDBJ whole genome shotgun (WGS) entry which is preliminary data.</text>
</comment>
<keyword evidence="1" id="KW-0175">Coiled coil</keyword>
<reference evidence="3" key="1">
    <citation type="journal article" date="2019" name="Int. J. Syst. Evol. Microbiol.">
        <title>The Global Catalogue of Microorganisms (GCM) 10K type strain sequencing project: providing services to taxonomists for standard genome sequencing and annotation.</title>
        <authorList>
            <consortium name="The Broad Institute Genomics Platform"/>
            <consortium name="The Broad Institute Genome Sequencing Center for Infectious Disease"/>
            <person name="Wu L."/>
            <person name="Ma J."/>
        </authorList>
    </citation>
    <scope>NUCLEOTIDE SEQUENCE [LARGE SCALE GENOMIC DNA]</scope>
    <source>
        <strain evidence="3">JCM 17626</strain>
    </source>
</reference>
<keyword evidence="3" id="KW-1185">Reference proteome</keyword>
<feature type="coiled-coil region" evidence="1">
    <location>
        <begin position="320"/>
        <end position="354"/>
    </location>
</feature>
<dbReference type="SUPFAM" id="SSF46966">
    <property type="entry name" value="Spectrin repeat"/>
    <property type="match status" value="1"/>
</dbReference>
<protein>
    <recommendedName>
        <fullName evidence="4">AAA domain-containing protein</fullName>
    </recommendedName>
</protein>